<feature type="transmembrane region" description="Helical" evidence="1">
    <location>
        <begin position="303"/>
        <end position="322"/>
    </location>
</feature>
<gene>
    <name evidence="2" type="ORF">CHRIB12_LOCUS13793</name>
</gene>
<keyword evidence="1" id="KW-0812">Transmembrane</keyword>
<name>A0A915ZE24_9GLOM</name>
<sequence length="324" mass="38979">MNEEKVPLIEFPMKSYEYTLGNISASQDNYEYWSPPLPTAIDMYWQLNFMSRFENNTKYCVLGVYAIPNEKELKDDLTWSSRRAFHIYIYIRTEEKFLRKDHTPTKLFNNSRKFITGLNTIFEKSKLPEKFIIGIEFKRSESYRFLNLSPNVNQNLIEAWTELYNIEEDSSIKFIINEVSDRSSKNKPKERQKVHQQTKIVETTINKSFLDKRSSYFDFSSIFTIEESMITLNVIFTEAFLEFIRYIYTDQICFLINVYDEDSINLTNKLFDIADDYEANELKDRIGDFTEGYLNKIHILFMYMYRIYNLWIIWLLINVIYYNK</sequence>
<dbReference type="OrthoDB" id="2315818at2759"/>
<proteinExistence type="predicted"/>
<evidence type="ECO:0000313" key="2">
    <source>
        <dbReference type="EMBL" id="CAB5372923.1"/>
    </source>
</evidence>
<protein>
    <recommendedName>
        <fullName evidence="4">BTB domain-containing protein</fullName>
    </recommendedName>
</protein>
<keyword evidence="1" id="KW-1133">Transmembrane helix</keyword>
<evidence type="ECO:0008006" key="4">
    <source>
        <dbReference type="Google" id="ProtNLM"/>
    </source>
</evidence>
<comment type="caution">
    <text evidence="2">The sequence shown here is derived from an EMBL/GenBank/DDBJ whole genome shotgun (WGS) entry which is preliminary data.</text>
</comment>
<evidence type="ECO:0000313" key="3">
    <source>
        <dbReference type="Proteomes" id="UP000684084"/>
    </source>
</evidence>
<dbReference type="EMBL" id="CAGKOT010000031">
    <property type="protein sequence ID" value="CAB5372923.1"/>
    <property type="molecule type" value="Genomic_DNA"/>
</dbReference>
<evidence type="ECO:0000256" key="1">
    <source>
        <dbReference type="SAM" id="Phobius"/>
    </source>
</evidence>
<dbReference type="Proteomes" id="UP000684084">
    <property type="component" value="Unassembled WGS sequence"/>
</dbReference>
<reference evidence="2" key="1">
    <citation type="submission" date="2020-05" db="EMBL/GenBank/DDBJ databases">
        <authorList>
            <person name="Rincon C."/>
            <person name="Sanders R I."/>
            <person name="Robbins C."/>
            <person name="Chaturvedi A."/>
        </authorList>
    </citation>
    <scope>NUCLEOTIDE SEQUENCE</scope>
    <source>
        <strain evidence="2">CHB12</strain>
    </source>
</reference>
<dbReference type="AlphaFoldDB" id="A0A915ZE24"/>
<organism evidence="2 3">
    <name type="scientific">Rhizophagus irregularis</name>
    <dbReference type="NCBI Taxonomy" id="588596"/>
    <lineage>
        <taxon>Eukaryota</taxon>
        <taxon>Fungi</taxon>
        <taxon>Fungi incertae sedis</taxon>
        <taxon>Mucoromycota</taxon>
        <taxon>Glomeromycotina</taxon>
        <taxon>Glomeromycetes</taxon>
        <taxon>Glomerales</taxon>
        <taxon>Glomeraceae</taxon>
        <taxon>Rhizophagus</taxon>
    </lineage>
</organism>
<dbReference type="VEuPathDB" id="FungiDB:RhiirFUN_020152"/>
<accession>A0A915ZE24</accession>
<keyword evidence="1" id="KW-0472">Membrane</keyword>